<dbReference type="PANTHER" id="PTHR34203:SF15">
    <property type="entry name" value="SLL1173 PROTEIN"/>
    <property type="match status" value="1"/>
</dbReference>
<dbReference type="RefSeq" id="WP_076979824.1">
    <property type="nucleotide sequence ID" value="NZ_CP019124.1"/>
</dbReference>
<dbReference type="Pfam" id="PF05050">
    <property type="entry name" value="Methyltransf_21"/>
    <property type="match status" value="1"/>
</dbReference>
<dbReference type="AlphaFoldDB" id="A0A1U7DIU3"/>
<proteinExistence type="predicted"/>
<reference evidence="1 2" key="1">
    <citation type="submission" date="2017-01" db="EMBL/GenBank/DDBJ databases">
        <title>Genomic analysis of Xuhuaishuia manganoxidans DY6-4.</title>
        <authorList>
            <person name="Wang X."/>
        </authorList>
    </citation>
    <scope>NUCLEOTIDE SEQUENCE [LARGE SCALE GENOMIC DNA]</scope>
    <source>
        <strain evidence="1 2">DY6-4</strain>
    </source>
</reference>
<dbReference type="Proteomes" id="UP000187266">
    <property type="component" value="Chromosome"/>
</dbReference>
<evidence type="ECO:0000313" key="1">
    <source>
        <dbReference type="EMBL" id="APX89803.1"/>
    </source>
</evidence>
<accession>A0A2M9DBK3</accession>
<gene>
    <name evidence="1" type="ORF">BV394_08825</name>
</gene>
<sequence>MSPPLSTIASGPSAALQHRLLSLAFAANPFGRGYGRLTRAVARAFDPDNAILVPVEGGQRIRVHLDDEYWTRVALGRARYEPEVGRILAAARGATTHFCDLGANIGYWTLRAAPDFPHLTAVEAAPPTLARLRANLRGLPRVRLHHAAVHRHSGGEMRFICDRRRHAAARLASEGMTPNNLNPGEELVPVSTVCIDDLIPPGAPALVKLDVEGAEVAAIDGGQRALNDGSVLIYEDHGADRDCAPSARLLRREGVDIHAIEGTVRPMSSIAEIAALKTDRRKGYNFIAGVRGSALLASILERV</sequence>
<dbReference type="OrthoDB" id="4104638at2"/>
<dbReference type="STRING" id="1267768.BV394_08825"/>
<keyword evidence="2" id="KW-1185">Reference proteome</keyword>
<dbReference type="InterPro" id="IPR006342">
    <property type="entry name" value="FkbM_mtfrase"/>
</dbReference>
<dbReference type="NCBIfam" id="TIGR01444">
    <property type="entry name" value="fkbM_fam"/>
    <property type="match status" value="1"/>
</dbReference>
<evidence type="ECO:0000313" key="2">
    <source>
        <dbReference type="Proteomes" id="UP000187266"/>
    </source>
</evidence>
<accession>A0A1U7DIU3</accession>
<dbReference type="InterPro" id="IPR029063">
    <property type="entry name" value="SAM-dependent_MTases_sf"/>
</dbReference>
<dbReference type="InterPro" id="IPR052514">
    <property type="entry name" value="SAM-dependent_MTase"/>
</dbReference>
<dbReference type="Gene3D" id="3.40.50.150">
    <property type="entry name" value="Vaccinia Virus protein VP39"/>
    <property type="match status" value="1"/>
</dbReference>
<dbReference type="SUPFAM" id="SSF53335">
    <property type="entry name" value="S-adenosyl-L-methionine-dependent methyltransferases"/>
    <property type="match status" value="1"/>
</dbReference>
<name>A0A1U7DIU3_9RHOB</name>
<dbReference type="EMBL" id="CP019124">
    <property type="protein sequence ID" value="APX89803.1"/>
    <property type="molecule type" value="Genomic_DNA"/>
</dbReference>
<dbReference type="PANTHER" id="PTHR34203">
    <property type="entry name" value="METHYLTRANSFERASE, FKBM FAMILY PROTEIN"/>
    <property type="match status" value="1"/>
</dbReference>
<protein>
    <submittedName>
        <fullName evidence="1">Uncharacterized protein</fullName>
    </submittedName>
</protein>
<organism evidence="1 2">
    <name type="scientific">Brevirhabdus pacifica</name>
    <dbReference type="NCBI Taxonomy" id="1267768"/>
    <lineage>
        <taxon>Bacteria</taxon>
        <taxon>Pseudomonadati</taxon>
        <taxon>Pseudomonadota</taxon>
        <taxon>Alphaproteobacteria</taxon>
        <taxon>Rhodobacterales</taxon>
        <taxon>Paracoccaceae</taxon>
        <taxon>Brevirhabdus</taxon>
    </lineage>
</organism>